<evidence type="ECO:0000313" key="15">
    <source>
        <dbReference type="Proteomes" id="UP000184533"/>
    </source>
</evidence>
<name>A0A0F5L3N6_9HYPH</name>
<feature type="transmembrane region" description="Helical" evidence="11">
    <location>
        <begin position="120"/>
        <end position="143"/>
    </location>
</feature>
<reference evidence="12 14" key="1">
    <citation type="submission" date="2015-03" db="EMBL/GenBank/DDBJ databases">
        <authorList>
            <person name="Hassan Y.I."/>
            <person name="Lepp D."/>
            <person name="Zhou T."/>
        </authorList>
    </citation>
    <scope>NUCLEOTIDE SEQUENCE [LARGE SCALE GENOMIC DNA]</scope>
    <source>
        <strain evidence="12 14">DSM 17137</strain>
    </source>
</reference>
<comment type="subunit">
    <text evidence="2">The complex is composed of two ATP-binding proteins (LsrA), two transmembrane proteins (LsrC and LsrD) and a solute-binding protein (LsrB).</text>
</comment>
<dbReference type="GO" id="GO:0005886">
    <property type="term" value="C:plasma membrane"/>
    <property type="evidence" value="ECO:0007669"/>
    <property type="project" value="UniProtKB-SubCell"/>
</dbReference>
<evidence type="ECO:0000256" key="1">
    <source>
        <dbReference type="ARBA" id="ARBA00004651"/>
    </source>
</evidence>
<dbReference type="PANTHER" id="PTHR32196">
    <property type="entry name" value="ABC TRANSPORTER PERMEASE PROTEIN YPHD-RELATED-RELATED"/>
    <property type="match status" value="1"/>
</dbReference>
<dbReference type="PATRIC" id="fig|1121477.3.peg.663"/>
<feature type="transmembrane region" description="Helical" evidence="11">
    <location>
        <begin position="216"/>
        <end position="238"/>
    </location>
</feature>
<dbReference type="CDD" id="cd06579">
    <property type="entry name" value="TM_PBP1_transp_AraH_like"/>
    <property type="match status" value="1"/>
</dbReference>
<dbReference type="OrthoDB" id="192433at2"/>
<keyword evidence="4" id="KW-1003">Cell membrane</keyword>
<evidence type="ECO:0000256" key="9">
    <source>
        <dbReference type="ARBA" id="ARBA00025439"/>
    </source>
</evidence>
<evidence type="ECO:0000256" key="5">
    <source>
        <dbReference type="ARBA" id="ARBA00022519"/>
    </source>
</evidence>
<feature type="transmembrane region" description="Helical" evidence="11">
    <location>
        <begin position="7"/>
        <end position="29"/>
    </location>
</feature>
<evidence type="ECO:0000256" key="11">
    <source>
        <dbReference type="SAM" id="Phobius"/>
    </source>
</evidence>
<keyword evidence="14" id="KW-1185">Reference proteome</keyword>
<evidence type="ECO:0000256" key="2">
    <source>
        <dbReference type="ARBA" id="ARBA00011262"/>
    </source>
</evidence>
<dbReference type="STRING" id="1121477.SAMN02745223_02214"/>
<dbReference type="InterPro" id="IPR001851">
    <property type="entry name" value="ABC_transp_permease"/>
</dbReference>
<feature type="transmembrane region" description="Helical" evidence="11">
    <location>
        <begin position="244"/>
        <end position="263"/>
    </location>
</feature>
<protein>
    <recommendedName>
        <fullName evidence="10">Autoinducer 2 import system permease protein LsrD</fullName>
    </recommendedName>
</protein>
<evidence type="ECO:0000256" key="7">
    <source>
        <dbReference type="ARBA" id="ARBA00022989"/>
    </source>
</evidence>
<feature type="transmembrane region" description="Helical" evidence="11">
    <location>
        <begin position="299"/>
        <end position="324"/>
    </location>
</feature>
<comment type="subcellular location">
    <subcellularLocation>
        <location evidence="1">Cell membrane</location>
        <topology evidence="1">Multi-pass membrane protein</topology>
    </subcellularLocation>
</comment>
<accession>A0A0F5L3N6</accession>
<evidence type="ECO:0000256" key="10">
    <source>
        <dbReference type="ARBA" id="ARBA00039381"/>
    </source>
</evidence>
<evidence type="ECO:0000256" key="3">
    <source>
        <dbReference type="ARBA" id="ARBA00022448"/>
    </source>
</evidence>
<evidence type="ECO:0000256" key="6">
    <source>
        <dbReference type="ARBA" id="ARBA00022692"/>
    </source>
</evidence>
<reference evidence="13 15" key="2">
    <citation type="submission" date="2016-11" db="EMBL/GenBank/DDBJ databases">
        <authorList>
            <person name="Jaros S."/>
            <person name="Januszkiewicz K."/>
            <person name="Wedrychowicz H."/>
        </authorList>
    </citation>
    <scope>NUCLEOTIDE SEQUENCE [LARGE SCALE GENOMIC DNA]</scope>
    <source>
        <strain evidence="13 15">DSM 17137</strain>
    </source>
</reference>
<gene>
    <name evidence="13" type="ORF">SAMN02745223_02214</name>
    <name evidence="12" type="ORF">VW29_19440</name>
</gene>
<evidence type="ECO:0000256" key="4">
    <source>
        <dbReference type="ARBA" id="ARBA00022475"/>
    </source>
</evidence>
<dbReference type="GO" id="GO:0022857">
    <property type="term" value="F:transmembrane transporter activity"/>
    <property type="evidence" value="ECO:0007669"/>
    <property type="project" value="InterPro"/>
</dbReference>
<feature type="transmembrane region" description="Helical" evidence="11">
    <location>
        <begin position="270"/>
        <end position="287"/>
    </location>
</feature>
<sequence length="333" mass="34681">MRPSLRFLLRWESFLVLLLIAEILIFGAINPRFLRPSSLLYSTSDFVQIGIVALPLTLVIIAGGIDVSFASVVGLCAIVFGVSVHFGLNVPVAMLLAVLAGGLCGLFNAAVILTSRIQPLVVTLGSLYLFSGLAVVLSGSIGAGGYEGIGGFPQFFTDIANMHLLGLPMPLAILLIEAILLGCILQFTRFGRMVYLVGLSEKAALFNGMPLDRVRMWTYVLLGVFAAIAGLILTSYFGSARTDLGTQTLLSAVTAVALGGASVYGGKGTIFGTLIATLLVGYLQQGLQMSGVSSQISGALSGALLLIAVSGRQLAGGVSVLSFLRPTALHASK</sequence>
<evidence type="ECO:0000313" key="13">
    <source>
        <dbReference type="EMBL" id="SHF28550.1"/>
    </source>
</evidence>
<dbReference type="PANTHER" id="PTHR32196:SF71">
    <property type="entry name" value="AUTOINDUCER 2 IMPORT SYSTEM PERMEASE PROTEIN LSRD"/>
    <property type="match status" value="1"/>
</dbReference>
<comment type="function">
    <text evidence="9">Part of the ABC transporter complex LsrABCD involved in autoinducer 2 (AI-2) import. Probably responsible for the translocation of the substrate across the membrane.</text>
</comment>
<dbReference type="AlphaFoldDB" id="A0A0F5L3N6"/>
<dbReference type="EMBL" id="FQVC01000006">
    <property type="protein sequence ID" value="SHF28550.1"/>
    <property type="molecule type" value="Genomic_DNA"/>
</dbReference>
<organism evidence="12 14">
    <name type="scientific">Devosia limi DSM 17137</name>
    <dbReference type="NCBI Taxonomy" id="1121477"/>
    <lineage>
        <taxon>Bacteria</taxon>
        <taxon>Pseudomonadati</taxon>
        <taxon>Pseudomonadota</taxon>
        <taxon>Alphaproteobacteria</taxon>
        <taxon>Hyphomicrobiales</taxon>
        <taxon>Devosiaceae</taxon>
        <taxon>Devosia</taxon>
    </lineage>
</organism>
<keyword evidence="7 11" id="KW-1133">Transmembrane helix</keyword>
<dbReference type="EMBL" id="LAJF01000148">
    <property type="protein sequence ID" value="KKB76819.1"/>
    <property type="molecule type" value="Genomic_DNA"/>
</dbReference>
<keyword evidence="5" id="KW-0997">Cell inner membrane</keyword>
<keyword evidence="8 11" id="KW-0472">Membrane</keyword>
<feature type="transmembrane region" description="Helical" evidence="11">
    <location>
        <begin position="163"/>
        <end position="185"/>
    </location>
</feature>
<dbReference type="Pfam" id="PF02653">
    <property type="entry name" value="BPD_transp_2"/>
    <property type="match status" value="1"/>
</dbReference>
<dbReference type="Proteomes" id="UP000033608">
    <property type="component" value="Unassembled WGS sequence"/>
</dbReference>
<evidence type="ECO:0000313" key="14">
    <source>
        <dbReference type="Proteomes" id="UP000033608"/>
    </source>
</evidence>
<keyword evidence="6 11" id="KW-0812">Transmembrane</keyword>
<feature type="transmembrane region" description="Helical" evidence="11">
    <location>
        <begin position="94"/>
        <end position="113"/>
    </location>
</feature>
<evidence type="ECO:0000313" key="12">
    <source>
        <dbReference type="EMBL" id="KKB76819.1"/>
    </source>
</evidence>
<evidence type="ECO:0000256" key="8">
    <source>
        <dbReference type="ARBA" id="ARBA00023136"/>
    </source>
</evidence>
<dbReference type="RefSeq" id="WP_046136946.1">
    <property type="nucleotide sequence ID" value="NZ_FQVC01000006.1"/>
</dbReference>
<feature type="transmembrane region" description="Helical" evidence="11">
    <location>
        <begin position="69"/>
        <end position="88"/>
    </location>
</feature>
<keyword evidence="3" id="KW-0813">Transport</keyword>
<proteinExistence type="predicted"/>
<feature type="transmembrane region" description="Helical" evidence="11">
    <location>
        <begin position="41"/>
        <end position="62"/>
    </location>
</feature>
<dbReference type="Proteomes" id="UP000184533">
    <property type="component" value="Unassembled WGS sequence"/>
</dbReference>